<proteinExistence type="predicted"/>
<evidence type="ECO:0000313" key="2">
    <source>
        <dbReference type="EMBL" id="SES37901.1"/>
    </source>
</evidence>
<feature type="region of interest" description="Disordered" evidence="1">
    <location>
        <begin position="57"/>
        <end position="82"/>
    </location>
</feature>
<keyword evidence="3" id="KW-1185">Reference proteome</keyword>
<dbReference type="EMBL" id="FOFR01000046">
    <property type="protein sequence ID" value="SES37901.1"/>
    <property type="molecule type" value="Genomic_DNA"/>
</dbReference>
<gene>
    <name evidence="2" type="ORF">SAMN05216188_1467</name>
</gene>
<organism evidence="2 3">
    <name type="scientific">Lentzea xinjiangensis</name>
    <dbReference type="NCBI Taxonomy" id="402600"/>
    <lineage>
        <taxon>Bacteria</taxon>
        <taxon>Bacillati</taxon>
        <taxon>Actinomycetota</taxon>
        <taxon>Actinomycetes</taxon>
        <taxon>Pseudonocardiales</taxon>
        <taxon>Pseudonocardiaceae</taxon>
        <taxon>Lentzea</taxon>
    </lineage>
</organism>
<name>A0A1H9WVV8_9PSEU</name>
<dbReference type="OrthoDB" id="3629590at2"/>
<evidence type="ECO:0000313" key="3">
    <source>
        <dbReference type="Proteomes" id="UP000199352"/>
    </source>
</evidence>
<dbReference type="RefSeq" id="WP_089962567.1">
    <property type="nucleotide sequence ID" value="NZ_FOFR01000046.1"/>
</dbReference>
<evidence type="ECO:0000256" key="1">
    <source>
        <dbReference type="SAM" id="MobiDB-lite"/>
    </source>
</evidence>
<dbReference type="Proteomes" id="UP000199352">
    <property type="component" value="Unassembled WGS sequence"/>
</dbReference>
<dbReference type="STRING" id="402600.SAMN05216188_1467"/>
<accession>A0A1H9WVV8</accession>
<dbReference type="AlphaFoldDB" id="A0A1H9WVV8"/>
<sequence length="82" mass="8940">MKIRLEGTAAEIATAVESLRLGFEVQEVSHFYANRGESVLGRVYVTASPLGGVIQAKATRADSESTGRSKRLRGRAFRELES</sequence>
<protein>
    <submittedName>
        <fullName evidence="2">Uncharacterized protein</fullName>
    </submittedName>
</protein>
<reference evidence="3" key="1">
    <citation type="submission" date="2016-10" db="EMBL/GenBank/DDBJ databases">
        <authorList>
            <person name="Varghese N."/>
            <person name="Submissions S."/>
        </authorList>
    </citation>
    <scope>NUCLEOTIDE SEQUENCE [LARGE SCALE GENOMIC DNA]</scope>
    <source>
        <strain evidence="3">CGMCC 4.3525</strain>
    </source>
</reference>